<keyword evidence="10" id="KW-0067">ATP-binding</keyword>
<dbReference type="RefSeq" id="WP_248268512.1">
    <property type="nucleotide sequence ID" value="NZ_CP096034.1"/>
</dbReference>
<dbReference type="Gene3D" id="1.10.287.130">
    <property type="match status" value="1"/>
</dbReference>
<evidence type="ECO:0000313" key="17">
    <source>
        <dbReference type="Proteomes" id="UP000830639"/>
    </source>
</evidence>
<organism evidence="16 17">
    <name type="scientific">Gottfriedia acidiceleris</name>
    <dbReference type="NCBI Taxonomy" id="371036"/>
    <lineage>
        <taxon>Bacteria</taxon>
        <taxon>Bacillati</taxon>
        <taxon>Bacillota</taxon>
        <taxon>Bacilli</taxon>
        <taxon>Bacillales</taxon>
        <taxon>Bacillaceae</taxon>
        <taxon>Gottfriedia</taxon>
    </lineage>
</organism>
<evidence type="ECO:0000256" key="13">
    <source>
        <dbReference type="ARBA" id="ARBA00023136"/>
    </source>
</evidence>
<evidence type="ECO:0000256" key="14">
    <source>
        <dbReference type="SAM" id="Phobius"/>
    </source>
</evidence>
<keyword evidence="9 16" id="KW-0418">Kinase</keyword>
<keyword evidence="4" id="KW-1003">Cell membrane</keyword>
<dbReference type="EMBL" id="CP096034">
    <property type="protein sequence ID" value="UPM55501.1"/>
    <property type="molecule type" value="Genomic_DNA"/>
</dbReference>
<accession>A0ABY4JNT3</accession>
<feature type="domain" description="Histidine kinase" evidence="15">
    <location>
        <begin position="282"/>
        <end position="494"/>
    </location>
</feature>
<dbReference type="SUPFAM" id="SSF47384">
    <property type="entry name" value="Homodimeric domain of signal transducing histidine kinase"/>
    <property type="match status" value="1"/>
</dbReference>
<evidence type="ECO:0000259" key="15">
    <source>
        <dbReference type="PROSITE" id="PS50109"/>
    </source>
</evidence>
<dbReference type="InterPro" id="IPR005467">
    <property type="entry name" value="His_kinase_dom"/>
</dbReference>
<dbReference type="InterPro" id="IPR003594">
    <property type="entry name" value="HATPase_dom"/>
</dbReference>
<dbReference type="PROSITE" id="PS50109">
    <property type="entry name" value="HIS_KIN"/>
    <property type="match status" value="1"/>
</dbReference>
<protein>
    <recommendedName>
        <fullName evidence="3">histidine kinase</fullName>
        <ecNumber evidence="3">2.7.13.3</ecNumber>
    </recommendedName>
</protein>
<evidence type="ECO:0000256" key="11">
    <source>
        <dbReference type="ARBA" id="ARBA00022989"/>
    </source>
</evidence>
<keyword evidence="17" id="KW-1185">Reference proteome</keyword>
<dbReference type="Pfam" id="PF00512">
    <property type="entry name" value="HisKA"/>
    <property type="match status" value="1"/>
</dbReference>
<dbReference type="PANTHER" id="PTHR45528:SF1">
    <property type="entry name" value="SENSOR HISTIDINE KINASE CPXA"/>
    <property type="match status" value="1"/>
</dbReference>
<dbReference type="PANTHER" id="PTHR45528">
    <property type="entry name" value="SENSOR HISTIDINE KINASE CPXA"/>
    <property type="match status" value="1"/>
</dbReference>
<comment type="catalytic activity">
    <reaction evidence="1">
        <text>ATP + protein L-histidine = ADP + protein N-phospho-L-histidine.</text>
        <dbReference type="EC" id="2.7.13.3"/>
    </reaction>
</comment>
<dbReference type="InterPro" id="IPR004358">
    <property type="entry name" value="Sig_transdc_His_kin-like_C"/>
</dbReference>
<dbReference type="Proteomes" id="UP000830639">
    <property type="component" value="Chromosome"/>
</dbReference>
<keyword evidence="12" id="KW-0902">Two-component regulatory system</keyword>
<dbReference type="GO" id="GO:0016301">
    <property type="term" value="F:kinase activity"/>
    <property type="evidence" value="ECO:0007669"/>
    <property type="project" value="UniProtKB-KW"/>
</dbReference>
<keyword evidence="5" id="KW-0597">Phosphoprotein</keyword>
<dbReference type="SUPFAM" id="SSF55874">
    <property type="entry name" value="ATPase domain of HSP90 chaperone/DNA topoisomerase II/histidine kinase"/>
    <property type="match status" value="1"/>
</dbReference>
<keyword evidence="6" id="KW-0808">Transferase</keyword>
<dbReference type="SMART" id="SM00387">
    <property type="entry name" value="HATPase_c"/>
    <property type="match status" value="1"/>
</dbReference>
<keyword evidence="7 14" id="KW-0812">Transmembrane</keyword>
<keyword evidence="13 14" id="KW-0472">Membrane</keyword>
<evidence type="ECO:0000313" key="16">
    <source>
        <dbReference type="EMBL" id="UPM55501.1"/>
    </source>
</evidence>
<dbReference type="CDD" id="cd00082">
    <property type="entry name" value="HisKA"/>
    <property type="match status" value="1"/>
</dbReference>
<evidence type="ECO:0000256" key="5">
    <source>
        <dbReference type="ARBA" id="ARBA00022553"/>
    </source>
</evidence>
<dbReference type="Pfam" id="PF02518">
    <property type="entry name" value="HATPase_c"/>
    <property type="match status" value="1"/>
</dbReference>
<evidence type="ECO:0000256" key="2">
    <source>
        <dbReference type="ARBA" id="ARBA00004651"/>
    </source>
</evidence>
<evidence type="ECO:0000256" key="10">
    <source>
        <dbReference type="ARBA" id="ARBA00022840"/>
    </source>
</evidence>
<evidence type="ECO:0000256" key="3">
    <source>
        <dbReference type="ARBA" id="ARBA00012438"/>
    </source>
</evidence>
<reference evidence="16 17" key="1">
    <citation type="submission" date="2022-04" db="EMBL/GenBank/DDBJ databases">
        <title>Mechanism of arsenic methylation and mitigation arsenic toxicity by Bacillus sp. LH14 from an Arsenic-Contaminated Paddy Soil.</title>
        <authorList>
            <person name="Wang D."/>
        </authorList>
    </citation>
    <scope>NUCLEOTIDE SEQUENCE [LARGE SCALE GENOMIC DNA]</scope>
    <source>
        <strain evidence="16 17">LH14</strain>
    </source>
</reference>
<evidence type="ECO:0000256" key="4">
    <source>
        <dbReference type="ARBA" id="ARBA00022475"/>
    </source>
</evidence>
<evidence type="ECO:0000256" key="8">
    <source>
        <dbReference type="ARBA" id="ARBA00022741"/>
    </source>
</evidence>
<evidence type="ECO:0000256" key="6">
    <source>
        <dbReference type="ARBA" id="ARBA00022679"/>
    </source>
</evidence>
<dbReference type="SMART" id="SM00388">
    <property type="entry name" value="HisKA"/>
    <property type="match status" value="1"/>
</dbReference>
<dbReference type="PRINTS" id="PR00344">
    <property type="entry name" value="BCTRLSENSOR"/>
</dbReference>
<keyword evidence="11 14" id="KW-1133">Transmembrane helix</keyword>
<evidence type="ECO:0000256" key="12">
    <source>
        <dbReference type="ARBA" id="ARBA00023012"/>
    </source>
</evidence>
<dbReference type="InterPro" id="IPR003661">
    <property type="entry name" value="HisK_dim/P_dom"/>
</dbReference>
<dbReference type="Gene3D" id="3.30.565.10">
    <property type="entry name" value="Histidine kinase-like ATPase, C-terminal domain"/>
    <property type="match status" value="1"/>
</dbReference>
<dbReference type="InterPro" id="IPR036097">
    <property type="entry name" value="HisK_dim/P_sf"/>
</dbReference>
<proteinExistence type="predicted"/>
<feature type="transmembrane region" description="Helical" evidence="14">
    <location>
        <begin position="192"/>
        <end position="218"/>
    </location>
</feature>
<dbReference type="InterPro" id="IPR050398">
    <property type="entry name" value="HssS/ArlS-like"/>
</dbReference>
<dbReference type="InterPro" id="IPR036890">
    <property type="entry name" value="HATPase_C_sf"/>
</dbReference>
<keyword evidence="8" id="KW-0547">Nucleotide-binding</keyword>
<sequence length="498" mass="58001">MKIKTNSTLKATFRVATRISILLAFVVCIMAPITLVYRIHQYVLTEGEKNLQRVERVNWILQAPDTTIGKELYLSTLTVPNSVLVLNNYKTKKVRAFNPNLKISEQYHSELAFKKVNEKKMRRIYLAVINKAVEVNTYLVKKGFFTDRDYVRVKKFGPTYYVEAFQYISAKSYNFNGIASFNTNIPLEFQSIFRITLTTFVVSLVILSIISFIAAFFAMRDVFVPLDRALKKLVVVNKGMFNERISFEKHKNNYVDDLSEQINIILHRAERAILSQQQSAREITHQIRTPLTSIQQSVDYFRMFGFHNATKREERLNIIELQVERIASMINKIITLSKLEEIQTENTESYDLSVHIKQYLFRNKTVYENITFEQSIQEEIYTFIPFENILQIMDSLIENAVKYSYEPKKIYIELSTVDSKIHICVRNRGVEIPKDEIDKIFEHSYRAKAVQKNYVGTGLGLAVVKRFVEIHHGEIYVTSEKNITNFVITLPNQLIGKE</sequence>
<feature type="transmembrane region" description="Helical" evidence="14">
    <location>
        <begin position="21"/>
        <end position="40"/>
    </location>
</feature>
<name>A0ABY4JNT3_9BACI</name>
<evidence type="ECO:0000256" key="1">
    <source>
        <dbReference type="ARBA" id="ARBA00000085"/>
    </source>
</evidence>
<comment type="subcellular location">
    <subcellularLocation>
        <location evidence="2">Cell membrane</location>
        <topology evidence="2">Multi-pass membrane protein</topology>
    </subcellularLocation>
</comment>
<gene>
    <name evidence="16" type="ORF">MY490_06605</name>
</gene>
<evidence type="ECO:0000256" key="7">
    <source>
        <dbReference type="ARBA" id="ARBA00022692"/>
    </source>
</evidence>
<evidence type="ECO:0000256" key="9">
    <source>
        <dbReference type="ARBA" id="ARBA00022777"/>
    </source>
</evidence>
<dbReference type="EC" id="2.7.13.3" evidence="3"/>